<proteinExistence type="inferred from homology"/>
<dbReference type="Pfam" id="PF07081">
    <property type="entry name" value="DUF1349"/>
    <property type="match status" value="1"/>
</dbReference>
<evidence type="ECO:0000259" key="3">
    <source>
        <dbReference type="PROSITE" id="PS50915"/>
    </source>
</evidence>
<dbReference type="EMBL" id="UINC01008769">
    <property type="protein sequence ID" value="SVA39430.1"/>
    <property type="molecule type" value="Genomic_DNA"/>
</dbReference>
<sequence>MPVVIPRLIVEVFEHLNFGGRRGYVFEPVSFTADIGFQDNISSVKIYKGPNFKSNPNYKAILHQHWHFQGRKLALGPGFYPNLHDMVYNFTDNISSISFASVLETAGPEWGTVPLIVECYEHAEFQGRKITILRDIAHTGDLGLHDMISSVRIFKGPDFPREGANVMFFEHVDFEGAQFSIRMEPMDYKKEIPNFAFLPGRFNDVVSSIKIEGWSSSSEFNEIVFEDEFIGNDMRPEWRWEDPGGGGAWSERQGYLEMRADPGQDLWHGSPPGSGGNMDAPRLLMDVSGDFAIECRLRVSPDLKEHGGLIVWKGPHSFVRLEKTSGPHGFRGDVRFERHVNRVYSLVGRGAGLVNVRELYLRLERRGNQFLGYASPDGTRWLSCGQTNVGMGDPVQIGLHTLCPGNIPPTLTRFEYFRLFKRRGEAAEYGLRMSQDAHQMTDHERQRLDQRQRARAVRDLV</sequence>
<dbReference type="Pfam" id="PF00030">
    <property type="entry name" value="Crystall"/>
    <property type="match status" value="2"/>
</dbReference>
<dbReference type="SUPFAM" id="SSF49899">
    <property type="entry name" value="Concanavalin A-like lectins/glucanases"/>
    <property type="match status" value="1"/>
</dbReference>
<dbReference type="PROSITE" id="PS50915">
    <property type="entry name" value="CRYSTALLIN_BETA_GAMMA"/>
    <property type="match status" value="1"/>
</dbReference>
<dbReference type="InterPro" id="IPR013320">
    <property type="entry name" value="ConA-like_dom_sf"/>
</dbReference>
<dbReference type="InterPro" id="IPR009784">
    <property type="entry name" value="DUF1349"/>
</dbReference>
<gene>
    <name evidence="4" type="ORF">METZ01_LOCUS92284</name>
</gene>
<accession>A0A381VGH2</accession>
<protein>
    <recommendedName>
        <fullName evidence="3">Beta/gamma crystallin 'Greek key' domain-containing protein</fullName>
    </recommendedName>
</protein>
<dbReference type="SUPFAM" id="SSF49695">
    <property type="entry name" value="gamma-Crystallin-like"/>
    <property type="match status" value="2"/>
</dbReference>
<feature type="domain" description="Beta/gamma crystallin 'Greek key'" evidence="3">
    <location>
        <begin position="164"/>
        <end position="213"/>
    </location>
</feature>
<comment type="similarity">
    <text evidence="1">Belongs to the beta/gamma-crystallin family.</text>
</comment>
<reference evidence="4" key="1">
    <citation type="submission" date="2018-05" db="EMBL/GenBank/DDBJ databases">
        <authorList>
            <person name="Lanie J.A."/>
            <person name="Ng W.-L."/>
            <person name="Kazmierczak K.M."/>
            <person name="Andrzejewski T.M."/>
            <person name="Davidsen T.M."/>
            <person name="Wayne K.J."/>
            <person name="Tettelin H."/>
            <person name="Glass J.I."/>
            <person name="Rusch D."/>
            <person name="Podicherti R."/>
            <person name="Tsui H.-C.T."/>
            <person name="Winkler M.E."/>
        </authorList>
    </citation>
    <scope>NUCLEOTIDE SEQUENCE</scope>
</reference>
<dbReference type="SMART" id="SM00247">
    <property type="entry name" value="XTALbg"/>
    <property type="match status" value="2"/>
</dbReference>
<dbReference type="InterPro" id="IPR001064">
    <property type="entry name" value="Beta/gamma_crystallin"/>
</dbReference>
<dbReference type="InterPro" id="IPR011024">
    <property type="entry name" value="G_crystallin-like"/>
</dbReference>
<evidence type="ECO:0000256" key="2">
    <source>
        <dbReference type="ARBA" id="ARBA00022737"/>
    </source>
</evidence>
<evidence type="ECO:0000313" key="4">
    <source>
        <dbReference type="EMBL" id="SVA39430.1"/>
    </source>
</evidence>
<keyword evidence="2" id="KW-0677">Repeat</keyword>
<dbReference type="Gene3D" id="2.60.120.200">
    <property type="match status" value="1"/>
</dbReference>
<evidence type="ECO:0000256" key="1">
    <source>
        <dbReference type="ARBA" id="ARBA00009646"/>
    </source>
</evidence>
<dbReference type="AlphaFoldDB" id="A0A381VGH2"/>
<organism evidence="4">
    <name type="scientific">marine metagenome</name>
    <dbReference type="NCBI Taxonomy" id="408172"/>
    <lineage>
        <taxon>unclassified sequences</taxon>
        <taxon>metagenomes</taxon>
        <taxon>ecological metagenomes</taxon>
    </lineage>
</organism>
<name>A0A381VGH2_9ZZZZ</name>
<dbReference type="Gene3D" id="2.60.20.10">
    <property type="entry name" value="Crystallins"/>
    <property type="match status" value="2"/>
</dbReference>